<dbReference type="InterPro" id="IPR001810">
    <property type="entry name" value="F-box_dom"/>
</dbReference>
<protein>
    <recommendedName>
        <fullName evidence="1">F-box domain-containing protein</fullName>
    </recommendedName>
</protein>
<organism evidence="2 3">
    <name type="scientific">Rhynchospora tenuis</name>
    <dbReference type="NCBI Taxonomy" id="198213"/>
    <lineage>
        <taxon>Eukaryota</taxon>
        <taxon>Viridiplantae</taxon>
        <taxon>Streptophyta</taxon>
        <taxon>Embryophyta</taxon>
        <taxon>Tracheophyta</taxon>
        <taxon>Spermatophyta</taxon>
        <taxon>Magnoliopsida</taxon>
        <taxon>Liliopsida</taxon>
        <taxon>Poales</taxon>
        <taxon>Cyperaceae</taxon>
        <taxon>Cyperoideae</taxon>
        <taxon>Rhynchosporeae</taxon>
        <taxon>Rhynchospora</taxon>
    </lineage>
</organism>
<dbReference type="Gene3D" id="1.20.1280.50">
    <property type="match status" value="1"/>
</dbReference>
<feature type="domain" description="F-box" evidence="1">
    <location>
        <begin position="31"/>
        <end position="72"/>
    </location>
</feature>
<accession>A0AAD6EZH0</accession>
<gene>
    <name evidence="2" type="ORF">LUZ61_010682</name>
</gene>
<evidence type="ECO:0000259" key="1">
    <source>
        <dbReference type="SMART" id="SM00256"/>
    </source>
</evidence>
<evidence type="ECO:0000313" key="3">
    <source>
        <dbReference type="Proteomes" id="UP001210211"/>
    </source>
</evidence>
<dbReference type="InterPro" id="IPR005174">
    <property type="entry name" value="KIB1-4_b-propeller"/>
</dbReference>
<dbReference type="AlphaFoldDB" id="A0AAD6EZH0"/>
<dbReference type="InterPro" id="IPR051304">
    <property type="entry name" value="SCF_F-box_domain"/>
</dbReference>
<keyword evidence="3" id="KW-1185">Reference proteome</keyword>
<dbReference type="Pfam" id="PF03478">
    <property type="entry name" value="Beta-prop_KIB1-4"/>
    <property type="match status" value="1"/>
</dbReference>
<dbReference type="Pfam" id="PF12937">
    <property type="entry name" value="F-box-like"/>
    <property type="match status" value="1"/>
</dbReference>
<dbReference type="SMART" id="SM00256">
    <property type="entry name" value="FBOX"/>
    <property type="match status" value="1"/>
</dbReference>
<dbReference type="Proteomes" id="UP001210211">
    <property type="component" value="Unassembled WGS sequence"/>
</dbReference>
<reference evidence="2 3" key="1">
    <citation type="journal article" date="2022" name="Cell">
        <title>Repeat-based holocentromeres influence genome architecture and karyotype evolution.</title>
        <authorList>
            <person name="Hofstatter P.G."/>
            <person name="Thangavel G."/>
            <person name="Lux T."/>
            <person name="Neumann P."/>
            <person name="Vondrak T."/>
            <person name="Novak P."/>
            <person name="Zhang M."/>
            <person name="Costa L."/>
            <person name="Castellani M."/>
            <person name="Scott A."/>
            <person name="Toegelov H."/>
            <person name="Fuchs J."/>
            <person name="Mata-Sucre Y."/>
            <person name="Dias Y."/>
            <person name="Vanzela A.L.L."/>
            <person name="Huettel B."/>
            <person name="Almeida C.C.S."/>
            <person name="Simkova H."/>
            <person name="Souza G."/>
            <person name="Pedrosa-Harand A."/>
            <person name="Macas J."/>
            <person name="Mayer K.F.X."/>
            <person name="Houben A."/>
            <person name="Marques A."/>
        </authorList>
    </citation>
    <scope>NUCLEOTIDE SEQUENCE [LARGE SCALE GENOMIC DNA]</scope>
    <source>
        <strain evidence="2">RhyTen1mFocal</strain>
    </source>
</reference>
<dbReference type="InterPro" id="IPR036047">
    <property type="entry name" value="F-box-like_dom_sf"/>
</dbReference>
<dbReference type="PANTHER" id="PTHR47123">
    <property type="entry name" value="F-BOX PROTEIN SKIP23"/>
    <property type="match status" value="1"/>
</dbReference>
<name>A0AAD6EZH0_9POAL</name>
<proteinExistence type="predicted"/>
<dbReference type="SUPFAM" id="SSF81383">
    <property type="entry name" value="F-box domain"/>
    <property type="match status" value="1"/>
</dbReference>
<dbReference type="EMBL" id="JAMRDG010000001">
    <property type="protein sequence ID" value="KAJ3706977.1"/>
    <property type="molecule type" value="Genomic_DNA"/>
</dbReference>
<sequence length="357" mass="40459">MISYKNQDLFYLSGRLAVVLGGSKICRWSSLPPDIIHLISTKLPDLSDRVRVRAVCKTWHSSVSVSDPSPRLPWFLSERVNWDDEILYYSLSSKQTYKIHCQKQILANFLGTAGSFIFCCQDGYPESVALLNPLNGLEISLPAPKDFEVLGVVSNPLQDDIVAVSGSETFTYGIWMAFMRPGEEDWEILSWNIHYKQGVCLYHEGLSYINEYGEDTLIEDAMTRELVASIPSPKSFHLSSQHLLEACGEILLIFKNNASDRLQDFGFEIYQLEEASGNYQWVKIRSIGNQVLFLNYIGGFSVRDSKLPGFKGNCIYFQDYDSMSNRVLCWHDLENGTTEALPNFWGGRGTWIIPNLG</sequence>
<evidence type="ECO:0000313" key="2">
    <source>
        <dbReference type="EMBL" id="KAJ3706977.1"/>
    </source>
</evidence>
<dbReference type="PANTHER" id="PTHR47123:SF15">
    <property type="entry name" value="F-BOX PROTEIN SKIP23"/>
    <property type="match status" value="1"/>
</dbReference>
<comment type="caution">
    <text evidence="2">The sequence shown here is derived from an EMBL/GenBank/DDBJ whole genome shotgun (WGS) entry which is preliminary data.</text>
</comment>